<sequence>MVSLHQPATERRSTVRWISPEPGVWVATRRGEHAGTVERRNGSYHATNGRGRELGSFDDLDSALNVVDGTESSSRVTRPRGVVMVALWVIIGGSALGALLLGVALFRG</sequence>
<name>A0A8J3M2F6_9MICO</name>
<accession>A0A8J3M2F6</accession>
<protein>
    <submittedName>
        <fullName evidence="2">Uncharacterized protein</fullName>
    </submittedName>
</protein>
<organism evidence="2 3">
    <name type="scientific">Pseudolysinimonas yzui</name>
    <dbReference type="NCBI Taxonomy" id="2708254"/>
    <lineage>
        <taxon>Bacteria</taxon>
        <taxon>Bacillati</taxon>
        <taxon>Actinomycetota</taxon>
        <taxon>Actinomycetes</taxon>
        <taxon>Micrococcales</taxon>
        <taxon>Microbacteriaceae</taxon>
        <taxon>Pseudolysinimonas</taxon>
    </lineage>
</organism>
<reference evidence="2" key="1">
    <citation type="journal article" date="2014" name="Int. J. Syst. Evol. Microbiol.">
        <title>Complete genome sequence of Corynebacterium casei LMG S-19264T (=DSM 44701T), isolated from a smear-ripened cheese.</title>
        <authorList>
            <consortium name="US DOE Joint Genome Institute (JGI-PGF)"/>
            <person name="Walter F."/>
            <person name="Albersmeier A."/>
            <person name="Kalinowski J."/>
            <person name="Ruckert C."/>
        </authorList>
    </citation>
    <scope>NUCLEOTIDE SEQUENCE</scope>
    <source>
        <strain evidence="2">CGMCC 1.16548</strain>
    </source>
</reference>
<keyword evidence="1" id="KW-0472">Membrane</keyword>
<evidence type="ECO:0000313" key="3">
    <source>
        <dbReference type="Proteomes" id="UP000617531"/>
    </source>
</evidence>
<evidence type="ECO:0000256" key="1">
    <source>
        <dbReference type="SAM" id="Phobius"/>
    </source>
</evidence>
<reference evidence="2" key="2">
    <citation type="submission" date="2020-09" db="EMBL/GenBank/DDBJ databases">
        <authorList>
            <person name="Sun Q."/>
            <person name="Zhou Y."/>
        </authorList>
    </citation>
    <scope>NUCLEOTIDE SEQUENCE</scope>
    <source>
        <strain evidence="2">CGMCC 1.16548</strain>
    </source>
</reference>
<keyword evidence="3" id="KW-1185">Reference proteome</keyword>
<dbReference type="EMBL" id="BNAI01000006">
    <property type="protein sequence ID" value="GHF23084.1"/>
    <property type="molecule type" value="Genomic_DNA"/>
</dbReference>
<keyword evidence="1" id="KW-1133">Transmembrane helix</keyword>
<proteinExistence type="predicted"/>
<gene>
    <name evidence="2" type="ORF">GCM10011600_25360</name>
</gene>
<dbReference type="Proteomes" id="UP000617531">
    <property type="component" value="Unassembled WGS sequence"/>
</dbReference>
<feature type="transmembrane region" description="Helical" evidence="1">
    <location>
        <begin position="82"/>
        <end position="106"/>
    </location>
</feature>
<dbReference type="AlphaFoldDB" id="A0A8J3M2F6"/>
<comment type="caution">
    <text evidence="2">The sequence shown here is derived from an EMBL/GenBank/DDBJ whole genome shotgun (WGS) entry which is preliminary data.</text>
</comment>
<evidence type="ECO:0000313" key="2">
    <source>
        <dbReference type="EMBL" id="GHF23084.1"/>
    </source>
</evidence>
<keyword evidence="1" id="KW-0812">Transmembrane</keyword>